<comment type="caution">
    <text evidence="5">The sequence shown here is derived from an EMBL/GenBank/DDBJ whole genome shotgun (WGS) entry which is preliminary data.</text>
</comment>
<evidence type="ECO:0000259" key="4">
    <source>
        <dbReference type="Pfam" id="PF01979"/>
    </source>
</evidence>
<dbReference type="Pfam" id="PF01979">
    <property type="entry name" value="Amidohydro_1"/>
    <property type="match status" value="1"/>
</dbReference>
<evidence type="ECO:0000313" key="5">
    <source>
        <dbReference type="EMBL" id="MFC4160340.1"/>
    </source>
</evidence>
<dbReference type="RefSeq" id="WP_378165063.1">
    <property type="nucleotide sequence ID" value="NZ_JBHSBU010000001.1"/>
</dbReference>
<evidence type="ECO:0000313" key="6">
    <source>
        <dbReference type="Proteomes" id="UP001595791"/>
    </source>
</evidence>
<dbReference type="InterPro" id="IPR006680">
    <property type="entry name" value="Amidohydro-rel"/>
</dbReference>
<sequence length="544" mass="58046">MNKSLLLTLAATLAGCAQLPRPQPGVAFDGAGYPVEVCDAAYAGRAARCELSGSGTAQRFKGMVLSDGKLLVGGEIRIEADGRISAVACRVPTEQAVSIDCPGAVISAGFINLHEHIDYSYQQPPQAPTLRWDHRHQWRQLAASARGFEGDAPKDETVRTEVSERAMLRHLLGGTTALSGAKDYRAFTRNLKLADGALGVPAGLPVIDNTFPLNDGRTYATPTAPCNAEQAGAVKFNPANPFVPHVGEGVNPGARFEVDCLLDALQSKTTPNAFIHGVAISEAQIERLKQQNVAVVLSPRSNLELYGATAPIPALRRAGVTLALGTDWSPSGSLSMFDEMRCMARYNQQNLNGLLSWADIHRMATAGGADAVGLKGRIGRLLPGENADLVLIDSQGANSLARVLEGAALRETLAVFIGGRAAMFPTDWDSRLTAKQERCETDPRQLCGQSRVVCGANPQRPLARLLAQATYSIDDARLCRPAPTDDCVPQRPGQYDGQPRPDDRDGDGVKDAEDNCPALFNPPRPDENGRQPTMQGVAGCQTRG</sequence>
<dbReference type="Proteomes" id="UP001595791">
    <property type="component" value="Unassembled WGS sequence"/>
</dbReference>
<comment type="similarity">
    <text evidence="1">Belongs to the metallo-dependent hydrolases superfamily. ATZ/TRZ family.</text>
</comment>
<dbReference type="SUPFAM" id="SSF51338">
    <property type="entry name" value="Composite domain of metallo-dependent hydrolases"/>
    <property type="match status" value="1"/>
</dbReference>
<reference evidence="6" key="1">
    <citation type="journal article" date="2019" name="Int. J. Syst. Evol. Microbiol.">
        <title>The Global Catalogue of Microorganisms (GCM) 10K type strain sequencing project: providing services to taxonomists for standard genome sequencing and annotation.</title>
        <authorList>
            <consortium name="The Broad Institute Genomics Platform"/>
            <consortium name="The Broad Institute Genome Sequencing Center for Infectious Disease"/>
            <person name="Wu L."/>
            <person name="Ma J."/>
        </authorList>
    </citation>
    <scope>NUCLEOTIDE SEQUENCE [LARGE SCALE GENOMIC DNA]</scope>
    <source>
        <strain evidence="6">LMG 29894</strain>
    </source>
</reference>
<dbReference type="PANTHER" id="PTHR43794">
    <property type="entry name" value="AMINOHYDROLASE SSNA-RELATED"/>
    <property type="match status" value="1"/>
</dbReference>
<feature type="domain" description="Amidohydrolase-related" evidence="4">
    <location>
        <begin position="273"/>
        <end position="420"/>
    </location>
</feature>
<protein>
    <submittedName>
        <fullName evidence="5">Amidohydrolase family protein</fullName>
    </submittedName>
</protein>
<dbReference type="InterPro" id="IPR050287">
    <property type="entry name" value="MTA/SAH_deaminase"/>
</dbReference>
<evidence type="ECO:0000256" key="1">
    <source>
        <dbReference type="ARBA" id="ARBA00006745"/>
    </source>
</evidence>
<evidence type="ECO:0000256" key="3">
    <source>
        <dbReference type="SAM" id="MobiDB-lite"/>
    </source>
</evidence>
<dbReference type="Gene3D" id="2.30.40.10">
    <property type="entry name" value="Urease, subunit C, domain 1"/>
    <property type="match status" value="1"/>
</dbReference>
<dbReference type="PANTHER" id="PTHR43794:SF11">
    <property type="entry name" value="AMIDOHYDROLASE-RELATED DOMAIN-CONTAINING PROTEIN"/>
    <property type="match status" value="1"/>
</dbReference>
<feature type="region of interest" description="Disordered" evidence="3">
    <location>
        <begin position="481"/>
        <end position="544"/>
    </location>
</feature>
<accession>A0ABV8MTR5</accession>
<evidence type="ECO:0000256" key="2">
    <source>
        <dbReference type="ARBA" id="ARBA00022801"/>
    </source>
</evidence>
<organism evidence="5 6">
    <name type="scientific">Chitinimonas lacunae</name>
    <dbReference type="NCBI Taxonomy" id="1963018"/>
    <lineage>
        <taxon>Bacteria</taxon>
        <taxon>Pseudomonadati</taxon>
        <taxon>Pseudomonadota</taxon>
        <taxon>Betaproteobacteria</taxon>
        <taxon>Neisseriales</taxon>
        <taxon>Chitinibacteraceae</taxon>
        <taxon>Chitinimonas</taxon>
    </lineage>
</organism>
<name>A0ABV8MTR5_9NEIS</name>
<keyword evidence="2" id="KW-0378">Hydrolase</keyword>
<feature type="compositionally biased region" description="Basic and acidic residues" evidence="3">
    <location>
        <begin position="499"/>
        <end position="513"/>
    </location>
</feature>
<gene>
    <name evidence="5" type="ORF">ACFOW7_13430</name>
</gene>
<dbReference type="Gene3D" id="3.20.20.140">
    <property type="entry name" value="Metal-dependent hydrolases"/>
    <property type="match status" value="2"/>
</dbReference>
<dbReference type="InterPro" id="IPR032466">
    <property type="entry name" value="Metal_Hydrolase"/>
</dbReference>
<keyword evidence="6" id="KW-1185">Reference proteome</keyword>
<dbReference type="EMBL" id="JBHSBU010000001">
    <property type="protein sequence ID" value="MFC4160340.1"/>
    <property type="molecule type" value="Genomic_DNA"/>
</dbReference>
<proteinExistence type="inferred from homology"/>
<dbReference type="PROSITE" id="PS51257">
    <property type="entry name" value="PROKAR_LIPOPROTEIN"/>
    <property type="match status" value="1"/>
</dbReference>
<dbReference type="SUPFAM" id="SSF51556">
    <property type="entry name" value="Metallo-dependent hydrolases"/>
    <property type="match status" value="1"/>
</dbReference>
<dbReference type="InterPro" id="IPR011059">
    <property type="entry name" value="Metal-dep_hydrolase_composite"/>
</dbReference>